<dbReference type="NCBIfam" id="TIGR03732">
    <property type="entry name" value="lanti_perm_MutE"/>
    <property type="match status" value="1"/>
</dbReference>
<protein>
    <submittedName>
        <fullName evidence="2">Multidrug ABC transporter permease</fullName>
    </submittedName>
</protein>
<dbReference type="Pfam" id="PF12730">
    <property type="entry name" value="ABC2_membrane_4"/>
    <property type="match status" value="1"/>
</dbReference>
<keyword evidence="1" id="KW-1133">Transmembrane helix</keyword>
<reference evidence="2" key="1">
    <citation type="journal article" date="2019" name="Microbiol. Resour. Announc.">
        <title>Complete Genome Sequence of Rubrobacter xylanophilus Strain AA3-22, Isolated from Arima Onsen in Japan.</title>
        <authorList>
            <person name="Tomariguchi N."/>
            <person name="Miyazaki K."/>
        </authorList>
    </citation>
    <scope>NUCLEOTIDE SEQUENCE [LARGE SCALE GENOMIC DNA]</scope>
    <source>
        <strain evidence="2">AA3-22</strain>
    </source>
</reference>
<keyword evidence="1" id="KW-0812">Transmembrane</keyword>
<name>A0A510HJL0_9ACTN</name>
<dbReference type="AlphaFoldDB" id="A0A510HJL0"/>
<dbReference type="InterPro" id="IPR021205">
    <property type="entry name" value="Lanti_perm_SpaE/MutE/EpiE-like"/>
</dbReference>
<evidence type="ECO:0000313" key="2">
    <source>
        <dbReference type="EMBL" id="BBL79455.1"/>
    </source>
</evidence>
<dbReference type="RefSeq" id="WP_143527457.1">
    <property type="nucleotide sequence ID" value="NZ_AP019791.1"/>
</dbReference>
<dbReference type="EMBL" id="AP019791">
    <property type="protein sequence ID" value="BBL79455.1"/>
    <property type="molecule type" value="Genomic_DNA"/>
</dbReference>
<organism evidence="2 3">
    <name type="scientific">Rubrobacter xylanophilus</name>
    <dbReference type="NCBI Taxonomy" id="49319"/>
    <lineage>
        <taxon>Bacteria</taxon>
        <taxon>Bacillati</taxon>
        <taxon>Actinomycetota</taxon>
        <taxon>Rubrobacteria</taxon>
        <taxon>Rubrobacterales</taxon>
        <taxon>Rubrobacteraceae</taxon>
        <taxon>Rubrobacter</taxon>
    </lineage>
</organism>
<feature type="transmembrane region" description="Helical" evidence="1">
    <location>
        <begin position="21"/>
        <end position="40"/>
    </location>
</feature>
<accession>A0A510HJL0</accession>
<feature type="transmembrane region" description="Helical" evidence="1">
    <location>
        <begin position="98"/>
        <end position="131"/>
    </location>
</feature>
<dbReference type="OrthoDB" id="4427624at2"/>
<dbReference type="Proteomes" id="UP000318065">
    <property type="component" value="Chromosome"/>
</dbReference>
<feature type="transmembrane region" description="Helical" evidence="1">
    <location>
        <begin position="164"/>
        <end position="182"/>
    </location>
</feature>
<dbReference type="CDD" id="cd21807">
    <property type="entry name" value="ABC-2_lan_permease_MutE_EpiE-like"/>
    <property type="match status" value="1"/>
</dbReference>
<keyword evidence="1" id="KW-0472">Membrane</keyword>
<evidence type="ECO:0000313" key="3">
    <source>
        <dbReference type="Proteomes" id="UP000318065"/>
    </source>
</evidence>
<proteinExistence type="predicted"/>
<gene>
    <name evidence="2" type="primary">spaE_2</name>
    <name evidence="2" type="ORF">RxyAA322_13090</name>
</gene>
<evidence type="ECO:0000256" key="1">
    <source>
        <dbReference type="SAM" id="Phobius"/>
    </source>
</evidence>
<feature type="transmembrane region" description="Helical" evidence="1">
    <location>
        <begin position="224"/>
        <end position="247"/>
    </location>
</feature>
<keyword evidence="3" id="KW-1185">Reference proteome</keyword>
<feature type="transmembrane region" description="Helical" evidence="1">
    <location>
        <begin position="137"/>
        <end position="157"/>
    </location>
</feature>
<feature type="transmembrane region" description="Helical" evidence="1">
    <location>
        <begin position="60"/>
        <end position="77"/>
    </location>
</feature>
<sequence length="253" mass="26840">MTLVRAFDSERIKYRRTFTHWLVALGPVGLVLSYAMVGLLGESETTWPLFLGVVYNWWPILWVPMGAALLAALAAWYEKRAGAWVLLRARPQPPAVLFGAKLLVLALHTLLSTAILAATVAVVGAVVIGAPIPLDTLLLGAFLPWIAALPILVIQLWVATAGGFGASVVVGVVGFISGALTAESSDLVHFVPWAWPIRVVIPIIGIHANGVPLGSGDPLWDSSIVPVILGLALIVAAALLAAGSLWFSRKEVR</sequence>